<protein>
    <submittedName>
        <fullName evidence="2">Unannotated protein</fullName>
    </submittedName>
</protein>
<dbReference type="NCBIfam" id="TIGR01764">
    <property type="entry name" value="excise"/>
    <property type="match status" value="1"/>
</dbReference>
<evidence type="ECO:0000259" key="1">
    <source>
        <dbReference type="Pfam" id="PF12728"/>
    </source>
</evidence>
<organism evidence="2">
    <name type="scientific">freshwater metagenome</name>
    <dbReference type="NCBI Taxonomy" id="449393"/>
    <lineage>
        <taxon>unclassified sequences</taxon>
        <taxon>metagenomes</taxon>
        <taxon>ecological metagenomes</taxon>
    </lineage>
</organism>
<dbReference type="AlphaFoldDB" id="A0A6J6FCF1"/>
<dbReference type="InterPro" id="IPR010093">
    <property type="entry name" value="SinI_DNA-bd"/>
</dbReference>
<sequence>MTNVRSKHSGESLLDIPALATRLAVSERFVRRLVHERRIPYLKVGHFVRFDPRDIDEVLRVSRVDERPF</sequence>
<name>A0A6J6FCF1_9ZZZZ</name>
<dbReference type="GO" id="GO:0003677">
    <property type="term" value="F:DNA binding"/>
    <property type="evidence" value="ECO:0007669"/>
    <property type="project" value="InterPro"/>
</dbReference>
<gene>
    <name evidence="2" type="ORF">UFOPK1493_03462</name>
</gene>
<evidence type="ECO:0000313" key="2">
    <source>
        <dbReference type="EMBL" id="CAB4586561.1"/>
    </source>
</evidence>
<feature type="domain" description="Helix-turn-helix" evidence="1">
    <location>
        <begin position="13"/>
        <end position="60"/>
    </location>
</feature>
<dbReference type="InterPro" id="IPR009061">
    <property type="entry name" value="DNA-bd_dom_put_sf"/>
</dbReference>
<dbReference type="Pfam" id="PF12728">
    <property type="entry name" value="HTH_17"/>
    <property type="match status" value="1"/>
</dbReference>
<accession>A0A6J6FCF1</accession>
<proteinExistence type="predicted"/>
<dbReference type="SUPFAM" id="SSF46955">
    <property type="entry name" value="Putative DNA-binding domain"/>
    <property type="match status" value="1"/>
</dbReference>
<reference evidence="2" key="1">
    <citation type="submission" date="2020-05" db="EMBL/GenBank/DDBJ databases">
        <authorList>
            <person name="Chiriac C."/>
            <person name="Salcher M."/>
            <person name="Ghai R."/>
            <person name="Kavagutti S V."/>
        </authorList>
    </citation>
    <scope>NUCLEOTIDE SEQUENCE</scope>
</reference>
<dbReference type="EMBL" id="CAEZSR010000194">
    <property type="protein sequence ID" value="CAB4586561.1"/>
    <property type="molecule type" value="Genomic_DNA"/>
</dbReference>
<dbReference type="InterPro" id="IPR041657">
    <property type="entry name" value="HTH_17"/>
</dbReference>